<protein>
    <submittedName>
        <fullName evidence="1">Uncharacterized protein</fullName>
    </submittedName>
</protein>
<reference evidence="1" key="1">
    <citation type="journal article" date="2003" name="Appl. Environ. Microbiol.">
        <title>Use of a promoter trap to identify Bacillus cereus genes regulated by tomato seed exudate and a rhizosphere resident, Pseudomonas aureofaciens.</title>
        <authorList>
            <person name="Dunn A.K."/>
            <person name="Klimowicz A.K."/>
            <person name="Handelsman J."/>
        </authorList>
    </citation>
    <scope>NUCLEOTIDE SEQUENCE</scope>
    <source>
        <strain evidence="1">UW85</strain>
    </source>
</reference>
<sequence>MLFLDSAIFVIFPLFQQKSLYIPGFIKSDVRLLNTIDSYQLMKILLLNKYFFSGNWRKKFFDFL</sequence>
<dbReference type="AlphaFoldDB" id="Q8GCI0"/>
<accession>Q8GCI0</accession>
<name>Q8GCI0_BACCE</name>
<evidence type="ECO:0000313" key="1">
    <source>
        <dbReference type="EMBL" id="AAN87187.1"/>
    </source>
</evidence>
<organism evidence="1">
    <name type="scientific">Bacillus cereus</name>
    <dbReference type="NCBI Taxonomy" id="1396"/>
    <lineage>
        <taxon>Bacteria</taxon>
        <taxon>Bacillati</taxon>
        <taxon>Bacillota</taxon>
        <taxon>Bacilli</taxon>
        <taxon>Bacillales</taxon>
        <taxon>Bacillaceae</taxon>
        <taxon>Bacillus</taxon>
        <taxon>Bacillus cereus group</taxon>
    </lineage>
</organism>
<proteinExistence type="predicted"/>
<dbReference type="EMBL" id="AY169381">
    <property type="protein sequence ID" value="AAN87187.1"/>
    <property type="molecule type" value="Genomic_DNA"/>
</dbReference>